<dbReference type="InterPro" id="IPR022051">
    <property type="entry name" value="DUF3611"/>
</dbReference>
<feature type="transmembrane region" description="Helical" evidence="1">
    <location>
        <begin position="169"/>
        <end position="193"/>
    </location>
</feature>
<name>B7K6Z4_GLOC7</name>
<gene>
    <name evidence="2" type="ordered locus">PCC7424_4326</name>
</gene>
<dbReference type="Pfam" id="PF12263">
    <property type="entry name" value="DUF3611"/>
    <property type="match status" value="1"/>
</dbReference>
<dbReference type="PANTHER" id="PTHR34548">
    <property type="entry name" value="PROTEIN TIC 21, CHLOROPLASTIC"/>
    <property type="match status" value="1"/>
</dbReference>
<reference evidence="3" key="1">
    <citation type="journal article" date="2011" name="MBio">
        <title>Novel metabolic attributes of the genus Cyanothece, comprising a group of unicellular nitrogen-fixing Cyanobacteria.</title>
        <authorList>
            <person name="Bandyopadhyay A."/>
            <person name="Elvitigala T."/>
            <person name="Welsh E."/>
            <person name="Stockel J."/>
            <person name="Liberton M."/>
            <person name="Min H."/>
            <person name="Sherman L.A."/>
            <person name="Pakrasi H.B."/>
        </authorList>
    </citation>
    <scope>NUCLEOTIDE SEQUENCE [LARGE SCALE GENOMIC DNA]</scope>
    <source>
        <strain evidence="3">PCC 7424</strain>
    </source>
</reference>
<evidence type="ECO:0000313" key="2">
    <source>
        <dbReference type="EMBL" id="ACK72693.1"/>
    </source>
</evidence>
<dbReference type="eggNOG" id="ENOG5031QPK">
    <property type="taxonomic scope" value="Bacteria"/>
</dbReference>
<dbReference type="Proteomes" id="UP000002384">
    <property type="component" value="Chromosome"/>
</dbReference>
<organism evidence="2 3">
    <name type="scientific">Gloeothece citriformis (strain PCC 7424)</name>
    <name type="common">Cyanothece sp. (strain PCC 7424)</name>
    <dbReference type="NCBI Taxonomy" id="65393"/>
    <lineage>
        <taxon>Bacteria</taxon>
        <taxon>Bacillati</taxon>
        <taxon>Cyanobacteriota</taxon>
        <taxon>Cyanophyceae</taxon>
        <taxon>Oscillatoriophycideae</taxon>
        <taxon>Chroococcales</taxon>
        <taxon>Aphanothecaceae</taxon>
        <taxon>Gloeothece</taxon>
        <taxon>Gloeothece citriformis</taxon>
    </lineage>
</organism>
<dbReference type="PANTHER" id="PTHR34548:SF2">
    <property type="entry name" value="PROTEIN TIC 21, CHLOROPLASTIC"/>
    <property type="match status" value="1"/>
</dbReference>
<keyword evidence="1" id="KW-0472">Membrane</keyword>
<keyword evidence="3" id="KW-1185">Reference proteome</keyword>
<evidence type="ECO:0000256" key="1">
    <source>
        <dbReference type="SAM" id="Phobius"/>
    </source>
</evidence>
<dbReference type="HOGENOM" id="CLU_083138_1_0_3"/>
<accession>B7K6Z4</accession>
<sequence>MPELPLNQDNSLLSHRINAAFRRLGWIAFWIQIVLAFIPIGVLLFALLVRHTAPEGIGTILELALAYGCLLFLAFSILWSFRYIKLGQQLTSPSRVPSEDRVKQTLWIGIVVNSGGMIVSVLVAMAAVGTMLFRVLTLPPGAMPMFDQRQGLSPTVLNSSQWIVPLDVVWLQALINTIAAQLVGIIVSLFLLYRVNQGGTNRRK</sequence>
<evidence type="ECO:0008006" key="4">
    <source>
        <dbReference type="Google" id="ProtNLM"/>
    </source>
</evidence>
<dbReference type="KEGG" id="cyc:PCC7424_4326"/>
<feature type="transmembrane region" description="Helical" evidence="1">
    <location>
        <begin position="105"/>
        <end position="133"/>
    </location>
</feature>
<keyword evidence="1" id="KW-0812">Transmembrane</keyword>
<dbReference type="STRING" id="65393.PCC7424_4326"/>
<feature type="transmembrane region" description="Helical" evidence="1">
    <location>
        <begin position="60"/>
        <end position="84"/>
    </location>
</feature>
<protein>
    <recommendedName>
        <fullName evidence="4">DUF3611 family protein</fullName>
    </recommendedName>
</protein>
<keyword evidence="1" id="KW-1133">Transmembrane helix</keyword>
<feature type="transmembrane region" description="Helical" evidence="1">
    <location>
        <begin position="24"/>
        <end position="48"/>
    </location>
</feature>
<evidence type="ECO:0000313" key="3">
    <source>
        <dbReference type="Proteomes" id="UP000002384"/>
    </source>
</evidence>
<dbReference type="RefSeq" id="WP_015956278.1">
    <property type="nucleotide sequence ID" value="NC_011729.1"/>
</dbReference>
<dbReference type="OrthoDB" id="5766633at2"/>
<dbReference type="AlphaFoldDB" id="B7K6Z4"/>
<proteinExistence type="predicted"/>
<dbReference type="EMBL" id="CP001291">
    <property type="protein sequence ID" value="ACK72693.1"/>
    <property type="molecule type" value="Genomic_DNA"/>
</dbReference>